<evidence type="ECO:0000313" key="2">
    <source>
        <dbReference type="Proteomes" id="UP001222275"/>
    </source>
</evidence>
<reference evidence="1 2" key="1">
    <citation type="submission" date="2022-06" db="EMBL/GenBank/DDBJ databases">
        <title>Thiomicrohabdus sp. nov, an obligately chemolithoautotrophic, sulfur-oxidizing bacterium isolated from beach of Guanyin Mountain. Amoy.</title>
        <authorList>
            <person name="Zhu H."/>
        </authorList>
    </citation>
    <scope>NUCLEOTIDE SEQUENCE [LARGE SCALE GENOMIC DNA]</scope>
    <source>
        <strain evidence="1 2">XGS-01</strain>
    </source>
</reference>
<protein>
    <submittedName>
        <fullName evidence="1">Uncharacterized protein</fullName>
    </submittedName>
</protein>
<dbReference type="EMBL" id="CP102381">
    <property type="protein sequence ID" value="WEJ63194.1"/>
    <property type="molecule type" value="Genomic_DNA"/>
</dbReference>
<name>A0ABY8CB52_9GAMM</name>
<accession>A0ABY8CB52</accession>
<dbReference type="Gene3D" id="3.20.20.410">
    <property type="entry name" value="Protein of unknown function UPF0759"/>
    <property type="match status" value="1"/>
</dbReference>
<gene>
    <name evidence="1" type="ORF">NR989_02790</name>
</gene>
<dbReference type="InterPro" id="IPR036520">
    <property type="entry name" value="UPF0759_sf"/>
</dbReference>
<proteinExistence type="predicted"/>
<evidence type="ECO:0000313" key="1">
    <source>
        <dbReference type="EMBL" id="WEJ63194.1"/>
    </source>
</evidence>
<organism evidence="1 2">
    <name type="scientific">Thiomicrorhabdus lithotrophica</name>
    <dbReference type="NCBI Taxonomy" id="2949997"/>
    <lineage>
        <taxon>Bacteria</taxon>
        <taxon>Pseudomonadati</taxon>
        <taxon>Pseudomonadota</taxon>
        <taxon>Gammaproteobacteria</taxon>
        <taxon>Thiotrichales</taxon>
        <taxon>Piscirickettsiaceae</taxon>
        <taxon>Thiomicrorhabdus</taxon>
    </lineage>
</organism>
<sequence>MENLQVGTYGWQYESWIGGFYPEDIPEDWQLDYYSNAYRVLLVPEQAWLSWNEVDFEEILDAVEGDFGFYFEVVDDLDSNKEVQLTKIVGVFSETAKGVVMFSEKERFESSCCGLPVTLISKSQVLPGWQWKVQGFTCSGEPCGVVIELTSQPKEQTALLKSFVGGFPDGCQGAPLFVKGSDIDMTQVYNLKTIGEFLGY</sequence>
<keyword evidence="2" id="KW-1185">Reference proteome</keyword>
<dbReference type="SUPFAM" id="SSF117396">
    <property type="entry name" value="TM1631-like"/>
    <property type="match status" value="1"/>
</dbReference>
<dbReference type="Proteomes" id="UP001222275">
    <property type="component" value="Chromosome"/>
</dbReference>
<dbReference type="RefSeq" id="WP_275595448.1">
    <property type="nucleotide sequence ID" value="NZ_CP102381.1"/>
</dbReference>